<keyword evidence="2" id="KW-1185">Reference proteome</keyword>
<accession>A0A2S9EUF9</accession>
<evidence type="ECO:0000313" key="1">
    <source>
        <dbReference type="EMBL" id="PRC19602.1"/>
    </source>
</evidence>
<dbReference type="Proteomes" id="UP000238045">
    <property type="component" value="Unassembled WGS sequence"/>
</dbReference>
<comment type="caution">
    <text evidence="1">The sequence shown here is derived from an EMBL/GenBank/DDBJ whole genome shotgun (WGS) entry which is preliminary data.</text>
</comment>
<dbReference type="EMBL" id="PCQL01000008">
    <property type="protein sequence ID" value="PRC19602.1"/>
    <property type="molecule type" value="Genomic_DNA"/>
</dbReference>
<proteinExistence type="predicted"/>
<name>A0A2S9EUF9_9PSED</name>
<dbReference type="RefSeq" id="WP_105696485.1">
    <property type="nucleotide sequence ID" value="NZ_CP159260.1"/>
</dbReference>
<gene>
    <name evidence="1" type="ORF">CQZ99_09650</name>
</gene>
<protein>
    <submittedName>
        <fullName evidence="1">Uncharacterized protein</fullName>
    </submittedName>
</protein>
<evidence type="ECO:0000313" key="2">
    <source>
        <dbReference type="Proteomes" id="UP000238045"/>
    </source>
</evidence>
<reference evidence="1 2" key="1">
    <citation type="submission" date="2017-09" db="EMBL/GenBank/DDBJ databases">
        <title>Genomic, metabolic, and phenotypic characteristics of bacterial isolates from the natural microbiome of the model nematode Caenorhabditis elegans.</title>
        <authorList>
            <person name="Zimmermann J."/>
            <person name="Obeng N."/>
            <person name="Yang W."/>
            <person name="Obeng O."/>
            <person name="Kissoyan K."/>
            <person name="Pees B."/>
            <person name="Dirksen P."/>
            <person name="Hoppner M."/>
            <person name="Franke A."/>
            <person name="Rosenstiel P."/>
            <person name="Leippe M."/>
            <person name="Dierking K."/>
            <person name="Kaleta C."/>
            <person name="Schulenburg H."/>
        </authorList>
    </citation>
    <scope>NUCLEOTIDE SEQUENCE [LARGE SCALE GENOMIC DNA]</scope>
    <source>
        <strain evidence="1 2">MYb117</strain>
    </source>
</reference>
<sequence>MNELPKLTVEEVREERRVLATKILELVKGFNERTGLSAGSINLVNVDHQPFGGPHSNVLADVEIELYI</sequence>
<organism evidence="1 2">
    <name type="scientific">Pseudomonas poae</name>
    <dbReference type="NCBI Taxonomy" id="200451"/>
    <lineage>
        <taxon>Bacteria</taxon>
        <taxon>Pseudomonadati</taxon>
        <taxon>Pseudomonadota</taxon>
        <taxon>Gammaproteobacteria</taxon>
        <taxon>Pseudomonadales</taxon>
        <taxon>Pseudomonadaceae</taxon>
        <taxon>Pseudomonas</taxon>
    </lineage>
</organism>
<dbReference type="AlphaFoldDB" id="A0A2S9EUF9"/>